<name>A0A0G0KXA0_9BACT</name>
<dbReference type="GO" id="GO:0043683">
    <property type="term" value="P:type IV pilus assembly"/>
    <property type="evidence" value="ECO:0007669"/>
    <property type="project" value="InterPro"/>
</dbReference>
<keyword evidence="1" id="KW-1133">Transmembrane helix</keyword>
<comment type="caution">
    <text evidence="2">The sequence shown here is derived from an EMBL/GenBank/DDBJ whole genome shotgun (WGS) entry which is preliminary data.</text>
</comment>
<evidence type="ECO:0000313" key="3">
    <source>
        <dbReference type="Proteomes" id="UP000034710"/>
    </source>
</evidence>
<dbReference type="InterPro" id="IPR007445">
    <property type="entry name" value="PilO"/>
</dbReference>
<organism evidence="2 3">
    <name type="scientific">Candidatus Woesebacteria bacterium GW2011_GWA1_38_8</name>
    <dbReference type="NCBI Taxonomy" id="1618547"/>
    <lineage>
        <taxon>Bacteria</taxon>
        <taxon>Candidatus Woeseibacteriota</taxon>
    </lineage>
</organism>
<feature type="transmembrane region" description="Helical" evidence="1">
    <location>
        <begin position="31"/>
        <end position="50"/>
    </location>
</feature>
<keyword evidence="1" id="KW-0812">Transmembrane</keyword>
<dbReference type="Proteomes" id="UP000034710">
    <property type="component" value="Unassembled WGS sequence"/>
</dbReference>
<protein>
    <submittedName>
        <fullName evidence="2">Uncharacterized protein</fullName>
    </submittedName>
</protein>
<dbReference type="Pfam" id="PF04350">
    <property type="entry name" value="PilO"/>
    <property type="match status" value="1"/>
</dbReference>
<dbReference type="InterPro" id="IPR014717">
    <property type="entry name" value="Transl_elong_EF1B/ribsomal_bS6"/>
</dbReference>
<evidence type="ECO:0000256" key="1">
    <source>
        <dbReference type="SAM" id="Phobius"/>
    </source>
</evidence>
<dbReference type="EMBL" id="LBVJ01000006">
    <property type="protein sequence ID" value="KKQ84278.1"/>
    <property type="molecule type" value="Genomic_DNA"/>
</dbReference>
<accession>A0A0G0KXA0</accession>
<reference evidence="2 3" key="1">
    <citation type="journal article" date="2015" name="Nature">
        <title>rRNA introns, odd ribosomes, and small enigmatic genomes across a large radiation of phyla.</title>
        <authorList>
            <person name="Brown C.T."/>
            <person name="Hug L.A."/>
            <person name="Thomas B.C."/>
            <person name="Sharon I."/>
            <person name="Castelle C.J."/>
            <person name="Singh A."/>
            <person name="Wilkins M.J."/>
            <person name="Williams K.H."/>
            <person name="Banfield J.F."/>
        </authorList>
    </citation>
    <scope>NUCLEOTIDE SEQUENCE [LARGE SCALE GENOMIC DNA]</scope>
</reference>
<dbReference type="AlphaFoldDB" id="A0A0G0KXA0"/>
<gene>
    <name evidence="2" type="ORF">UT06_C0006G0013</name>
</gene>
<dbReference type="GO" id="GO:0043107">
    <property type="term" value="P:type IV pilus-dependent motility"/>
    <property type="evidence" value="ECO:0007669"/>
    <property type="project" value="InterPro"/>
</dbReference>
<sequence length="208" mass="23833">MSTNWIDRYARSRYMVQKTIREYNERPSLKAYVEIFLTLTAISLFGLFAIRPTLITIGKLLQEIEAKKSTLTTMNEKIGNLRTAEDLFARESEKIKLVKEAIPEFPSPDNLILQIEELAKTKNVTIDNMSIEDTKILGELPADDDGVLTLSLYTVGEYQNLIMFASEIEELRRPIKYNGLTINMTSLSDNKLLFMSIKDPSTPYIIKR</sequence>
<proteinExistence type="predicted"/>
<keyword evidence="1" id="KW-0472">Membrane</keyword>
<dbReference type="Gene3D" id="3.30.70.60">
    <property type="match status" value="1"/>
</dbReference>
<evidence type="ECO:0000313" key="2">
    <source>
        <dbReference type="EMBL" id="KKQ84278.1"/>
    </source>
</evidence>